<organism evidence="9 10">
    <name type="scientific">Amnibacterium endophyticum</name>
    <dbReference type="NCBI Taxonomy" id="2109337"/>
    <lineage>
        <taxon>Bacteria</taxon>
        <taxon>Bacillati</taxon>
        <taxon>Actinomycetota</taxon>
        <taxon>Actinomycetes</taxon>
        <taxon>Micrococcales</taxon>
        <taxon>Microbacteriaceae</taxon>
        <taxon>Amnibacterium</taxon>
    </lineage>
</organism>
<accession>A0ABW4LC47</accession>
<dbReference type="SUPFAM" id="SSF53613">
    <property type="entry name" value="Ribokinase-like"/>
    <property type="match status" value="1"/>
</dbReference>
<dbReference type="InterPro" id="IPR011611">
    <property type="entry name" value="PfkB_dom"/>
</dbReference>
<feature type="domain" description="Carbohydrate kinase PfkB" evidence="7">
    <location>
        <begin position="3"/>
        <end position="277"/>
    </location>
</feature>
<reference evidence="10" key="1">
    <citation type="journal article" date="2019" name="Int. J. Syst. Evol. Microbiol.">
        <title>The Global Catalogue of Microorganisms (GCM) 10K type strain sequencing project: providing services to taxonomists for standard genome sequencing and annotation.</title>
        <authorList>
            <consortium name="The Broad Institute Genomics Platform"/>
            <consortium name="The Broad Institute Genome Sequencing Center for Infectious Disease"/>
            <person name="Wu L."/>
            <person name="Ma J."/>
        </authorList>
    </citation>
    <scope>NUCLEOTIDE SEQUENCE [LARGE SCALE GENOMIC DNA]</scope>
    <source>
        <strain evidence="10">CGMCC 1.12471</strain>
    </source>
</reference>
<dbReference type="Proteomes" id="UP001597347">
    <property type="component" value="Unassembled WGS sequence"/>
</dbReference>
<dbReference type="PANTHER" id="PTHR43793:SF2">
    <property type="entry name" value="BIFUNCTIONAL PROTEIN HLDE"/>
    <property type="match status" value="1"/>
</dbReference>
<dbReference type="PANTHER" id="PTHR43793">
    <property type="entry name" value="FAD SYNTHASE"/>
    <property type="match status" value="1"/>
</dbReference>
<proteinExistence type="predicted"/>
<evidence type="ECO:0000313" key="10">
    <source>
        <dbReference type="Proteomes" id="UP001597347"/>
    </source>
</evidence>
<dbReference type="Gene3D" id="3.40.1190.20">
    <property type="match status" value="1"/>
</dbReference>
<evidence type="ECO:0000256" key="4">
    <source>
        <dbReference type="ARBA" id="ARBA00022777"/>
    </source>
</evidence>
<dbReference type="PROSITE" id="PS00584">
    <property type="entry name" value="PFKB_KINASES_2"/>
    <property type="match status" value="1"/>
</dbReference>
<evidence type="ECO:0000256" key="2">
    <source>
        <dbReference type="ARBA" id="ARBA00022679"/>
    </source>
</evidence>
<sequence>MRAVVVGDVLLDVDVEGEVQRLTPYAPVPVVDVVSEVRRAGGAGLVATMLQGDGHEVTLVTALAEDDRGRELAGLLPGVRLVAGRSPSPTPVKTRVRSLEQPIARIDEGSAAPEAPEVTPEMLDALREADLVVVADYGRRLLADEGLRAALAEVGARVPLVWDPHPKGATPVPGAVVTPNLGEARLFSGVEGSGVPFADEAAIRLREAWSASAVIVTMGAAGALLRTTPGGLPMVVAADAVAEADVNGAGDRFASALAVALGEGAAPVAAVQAAVRTTGRYLADGGVNALGATPPAALPGADRDALAVVERVRAAGGTVVATGGCFDLIHAGHAKTLAAARALGDCLIVLLNSDDSVRRLKGPERPLMPEGDRTDLLSALQVVDGVIVFGEDTPVEAIRRIRPDIWVKGGDYDAADLPEAAVIKQWGGRAVTVPFFPGRSTTRLAAAIQRVS</sequence>
<protein>
    <submittedName>
        <fullName evidence="9">PfkB family carbohydrate kinase</fullName>
    </submittedName>
</protein>
<dbReference type="Pfam" id="PF01467">
    <property type="entry name" value="CTP_transf_like"/>
    <property type="match status" value="1"/>
</dbReference>
<comment type="pathway">
    <text evidence="1">Bacterial outer membrane biogenesis; LPS core biosynthesis.</text>
</comment>
<gene>
    <name evidence="9" type="ORF">ACFSBI_01855</name>
</gene>
<dbReference type="RefSeq" id="WP_377931483.1">
    <property type="nucleotide sequence ID" value="NZ_JBHUEA010000002.1"/>
</dbReference>
<dbReference type="NCBIfam" id="TIGR00125">
    <property type="entry name" value="cyt_tran_rel"/>
    <property type="match status" value="1"/>
</dbReference>
<evidence type="ECO:0000256" key="1">
    <source>
        <dbReference type="ARBA" id="ARBA00004713"/>
    </source>
</evidence>
<evidence type="ECO:0000256" key="6">
    <source>
        <dbReference type="ARBA" id="ARBA00023277"/>
    </source>
</evidence>
<feature type="domain" description="Cytidyltransferase-like" evidence="8">
    <location>
        <begin position="322"/>
        <end position="413"/>
    </location>
</feature>
<evidence type="ECO:0000259" key="8">
    <source>
        <dbReference type="Pfam" id="PF01467"/>
    </source>
</evidence>
<keyword evidence="5" id="KW-0511">Multifunctional enzyme</keyword>
<dbReference type="SUPFAM" id="SSF52374">
    <property type="entry name" value="Nucleotidylyl transferase"/>
    <property type="match status" value="1"/>
</dbReference>
<dbReference type="InterPro" id="IPR029056">
    <property type="entry name" value="Ribokinase-like"/>
</dbReference>
<dbReference type="InterPro" id="IPR004821">
    <property type="entry name" value="Cyt_trans-like"/>
</dbReference>
<comment type="caution">
    <text evidence="9">The sequence shown here is derived from an EMBL/GenBank/DDBJ whole genome shotgun (WGS) entry which is preliminary data.</text>
</comment>
<evidence type="ECO:0000256" key="3">
    <source>
        <dbReference type="ARBA" id="ARBA00022695"/>
    </source>
</evidence>
<name>A0ABW4LC47_9MICO</name>
<dbReference type="InterPro" id="IPR002173">
    <property type="entry name" value="Carboh/pur_kinase_PfkB_CS"/>
</dbReference>
<dbReference type="InterPro" id="IPR050385">
    <property type="entry name" value="Archaeal_FAD_synthase"/>
</dbReference>
<keyword evidence="6" id="KW-0119">Carbohydrate metabolism</keyword>
<dbReference type="GO" id="GO:0016301">
    <property type="term" value="F:kinase activity"/>
    <property type="evidence" value="ECO:0007669"/>
    <property type="project" value="UniProtKB-KW"/>
</dbReference>
<keyword evidence="10" id="KW-1185">Reference proteome</keyword>
<evidence type="ECO:0000313" key="9">
    <source>
        <dbReference type="EMBL" id="MFD1720280.1"/>
    </source>
</evidence>
<evidence type="ECO:0000259" key="7">
    <source>
        <dbReference type="Pfam" id="PF00294"/>
    </source>
</evidence>
<evidence type="ECO:0000256" key="5">
    <source>
        <dbReference type="ARBA" id="ARBA00023268"/>
    </source>
</evidence>
<keyword evidence="2" id="KW-0808">Transferase</keyword>
<dbReference type="Gene3D" id="3.40.50.620">
    <property type="entry name" value="HUPs"/>
    <property type="match status" value="1"/>
</dbReference>
<dbReference type="Pfam" id="PF00294">
    <property type="entry name" value="PfkB"/>
    <property type="match status" value="1"/>
</dbReference>
<keyword evidence="3" id="KW-0548">Nucleotidyltransferase</keyword>
<dbReference type="InterPro" id="IPR014729">
    <property type="entry name" value="Rossmann-like_a/b/a_fold"/>
</dbReference>
<dbReference type="EMBL" id="JBHUEA010000002">
    <property type="protein sequence ID" value="MFD1720280.1"/>
    <property type="molecule type" value="Genomic_DNA"/>
</dbReference>
<keyword evidence="4 9" id="KW-0418">Kinase</keyword>